<organism evidence="1 2">
    <name type="scientific">Candidatus Alistipes intestinigallinarum</name>
    <dbReference type="NCBI Taxonomy" id="2838440"/>
    <lineage>
        <taxon>Bacteria</taxon>
        <taxon>Pseudomonadati</taxon>
        <taxon>Bacteroidota</taxon>
        <taxon>Bacteroidia</taxon>
        <taxon>Bacteroidales</taxon>
        <taxon>Rikenellaceae</taxon>
        <taxon>Alistipes</taxon>
    </lineage>
</organism>
<accession>A0A9D1YYV5</accession>
<protein>
    <recommendedName>
        <fullName evidence="3">Adenosylhomocysteinase</fullName>
    </recommendedName>
</protein>
<dbReference type="SUPFAM" id="SSF52283">
    <property type="entry name" value="Formate/glycerate dehydrogenase catalytic domain-like"/>
    <property type="match status" value="1"/>
</dbReference>
<evidence type="ECO:0000313" key="1">
    <source>
        <dbReference type="EMBL" id="HIY68287.1"/>
    </source>
</evidence>
<reference evidence="1" key="1">
    <citation type="journal article" date="2021" name="PeerJ">
        <title>Extensive microbial diversity within the chicken gut microbiome revealed by metagenomics and culture.</title>
        <authorList>
            <person name="Gilroy R."/>
            <person name="Ravi A."/>
            <person name="Getino M."/>
            <person name="Pursley I."/>
            <person name="Horton D.L."/>
            <person name="Alikhan N.F."/>
            <person name="Baker D."/>
            <person name="Gharbi K."/>
            <person name="Hall N."/>
            <person name="Watson M."/>
            <person name="Adriaenssens E.M."/>
            <person name="Foster-Nyarko E."/>
            <person name="Jarju S."/>
            <person name="Secka A."/>
            <person name="Antonio M."/>
            <person name="Oren A."/>
            <person name="Chaudhuri R.R."/>
            <person name="La Ragione R."/>
            <person name="Hildebrand F."/>
            <person name="Pallen M.J."/>
        </authorList>
    </citation>
    <scope>NUCLEOTIDE SEQUENCE</scope>
    <source>
        <strain evidence="1">5134</strain>
    </source>
</reference>
<name>A0A9D1YYV5_9BACT</name>
<dbReference type="EMBL" id="DXDA01000022">
    <property type="protein sequence ID" value="HIY68287.1"/>
    <property type="molecule type" value="Genomic_DNA"/>
</dbReference>
<evidence type="ECO:0008006" key="3">
    <source>
        <dbReference type="Google" id="ProtNLM"/>
    </source>
</evidence>
<reference evidence="1" key="2">
    <citation type="submission" date="2021-04" db="EMBL/GenBank/DDBJ databases">
        <authorList>
            <person name="Gilroy R."/>
        </authorList>
    </citation>
    <scope>NUCLEOTIDE SEQUENCE</scope>
    <source>
        <strain evidence="1">5134</strain>
    </source>
</reference>
<dbReference type="AlphaFoldDB" id="A0A9D1YYV5"/>
<dbReference type="InterPro" id="IPR042172">
    <property type="entry name" value="Adenosylhomocyst_ase-like_sf"/>
</dbReference>
<dbReference type="SUPFAM" id="SSF51735">
    <property type="entry name" value="NAD(P)-binding Rossmann-fold domains"/>
    <property type="match status" value="1"/>
</dbReference>
<dbReference type="Gene3D" id="3.40.50.720">
    <property type="entry name" value="NAD(P)-binding Rossmann-like Domain"/>
    <property type="match status" value="1"/>
</dbReference>
<sequence length="365" mass="40226">METDTLLSLIQRSYRPEEYPALDHQIRLWQKERPLSGLRILDATPVFRNTLVKYQALQAAGARLSVGLSDCIACDPEIVDRIRANGIPVVAPSDRGRMAFDLILDCAGVFAEWVPTYGFVELTRSGVPRYAHSAKPVYIADSGRIKRIETMLGTGESYFRAMAQFGYTTWKDRRFVLFGSGKVGSGIALYAHRHGARISIVTEPESLQPAIRSLAEEIIDCRDSAAVGAAVRAAYAIVMATGHKEAFQQSCPAEAWQQSEALMANMGVEDEFGPELPPERVLNGKKTLNFTLEEPTHLKYIDATLALHNEGALYLATHPEARGLMAPGPETEERLLQISISKGIAGEEIALLLSNTTEQRESIRP</sequence>
<evidence type="ECO:0000313" key="2">
    <source>
        <dbReference type="Proteomes" id="UP000886844"/>
    </source>
</evidence>
<dbReference type="InterPro" id="IPR036291">
    <property type="entry name" value="NAD(P)-bd_dom_sf"/>
</dbReference>
<comment type="caution">
    <text evidence="1">The sequence shown here is derived from an EMBL/GenBank/DDBJ whole genome shotgun (WGS) entry which is preliminary data.</text>
</comment>
<dbReference type="Gene3D" id="3.40.50.1480">
    <property type="entry name" value="Adenosylhomocysteinase-like"/>
    <property type="match status" value="1"/>
</dbReference>
<gene>
    <name evidence="1" type="ORF">H9828_02575</name>
</gene>
<dbReference type="Proteomes" id="UP000886844">
    <property type="component" value="Unassembled WGS sequence"/>
</dbReference>
<proteinExistence type="predicted"/>